<keyword evidence="3" id="KW-1185">Reference proteome</keyword>
<proteinExistence type="predicted"/>
<dbReference type="Proteomes" id="UP001327027">
    <property type="component" value="Unassembled WGS sequence"/>
</dbReference>
<evidence type="ECO:0000313" key="2">
    <source>
        <dbReference type="EMBL" id="MEB3347991.1"/>
    </source>
</evidence>
<sequence>MKRVMNLFLIACAILFSISVKASDVMSVKIENSSTLNVSLSNISKGQKLYLKNYSGKILFDITLEAMPLYRKYFNFNTVKDGVYFVETETEFDVKITPVVKNKKGIALINQSVVTVFKPKVLVENALVRVMLTRSEKSPLQVSIYDREGVMLLNENVEEDKAIFERAYNFSDVPAGKYFIYFDLKDRKFVKEINI</sequence>
<feature type="chain" id="PRO_5047495462" evidence="1">
    <location>
        <begin position="23"/>
        <end position="195"/>
    </location>
</feature>
<gene>
    <name evidence="2" type="ORF">U6A24_21125</name>
</gene>
<evidence type="ECO:0000313" key="3">
    <source>
        <dbReference type="Proteomes" id="UP001327027"/>
    </source>
</evidence>
<accession>A0ABU6A1L5</accession>
<dbReference type="EMBL" id="JAYKLX010000011">
    <property type="protein sequence ID" value="MEB3347991.1"/>
    <property type="molecule type" value="Genomic_DNA"/>
</dbReference>
<dbReference type="RefSeq" id="WP_324182015.1">
    <property type="nucleotide sequence ID" value="NZ_BAABAW010000006.1"/>
</dbReference>
<evidence type="ECO:0000256" key="1">
    <source>
        <dbReference type="SAM" id="SignalP"/>
    </source>
</evidence>
<reference evidence="2 3" key="1">
    <citation type="journal article" date="2013" name="Int. J. Syst. Evol. Microbiol.">
        <title>Aquimarina gracilis sp. nov., isolated from the gut microflora of a mussel, Mytilus coruscus, and emended description of Aquimarina spongiae.</title>
        <authorList>
            <person name="Park S.C."/>
            <person name="Choe H.N."/>
            <person name="Baik K.S."/>
            <person name="Seong C.N."/>
        </authorList>
    </citation>
    <scope>NUCLEOTIDE SEQUENCE [LARGE SCALE GENOMIC DNA]</scope>
    <source>
        <strain evidence="2 3">PSC32</strain>
    </source>
</reference>
<keyword evidence="1" id="KW-0732">Signal</keyword>
<comment type="caution">
    <text evidence="2">The sequence shown here is derived from an EMBL/GenBank/DDBJ whole genome shotgun (WGS) entry which is preliminary data.</text>
</comment>
<protein>
    <submittedName>
        <fullName evidence="2">PPC domain-containing protein</fullName>
    </submittedName>
</protein>
<name>A0ABU6A1L5_9FLAO</name>
<feature type="signal peptide" evidence="1">
    <location>
        <begin position="1"/>
        <end position="22"/>
    </location>
</feature>
<organism evidence="2 3">
    <name type="scientific">Aquimarina gracilis</name>
    <dbReference type="NCBI Taxonomy" id="874422"/>
    <lineage>
        <taxon>Bacteria</taxon>
        <taxon>Pseudomonadati</taxon>
        <taxon>Bacteroidota</taxon>
        <taxon>Flavobacteriia</taxon>
        <taxon>Flavobacteriales</taxon>
        <taxon>Flavobacteriaceae</taxon>
        <taxon>Aquimarina</taxon>
    </lineage>
</organism>